<organism evidence="1 2">
    <name type="scientific">Pholiota conissans</name>
    <dbReference type="NCBI Taxonomy" id="109636"/>
    <lineage>
        <taxon>Eukaryota</taxon>
        <taxon>Fungi</taxon>
        <taxon>Dikarya</taxon>
        <taxon>Basidiomycota</taxon>
        <taxon>Agaricomycotina</taxon>
        <taxon>Agaricomycetes</taxon>
        <taxon>Agaricomycetidae</taxon>
        <taxon>Agaricales</taxon>
        <taxon>Agaricineae</taxon>
        <taxon>Strophariaceae</taxon>
        <taxon>Pholiota</taxon>
    </lineage>
</organism>
<evidence type="ECO:0000313" key="2">
    <source>
        <dbReference type="Proteomes" id="UP000807469"/>
    </source>
</evidence>
<keyword evidence="2" id="KW-1185">Reference proteome</keyword>
<protein>
    <submittedName>
        <fullName evidence="1">Uncharacterized protein</fullName>
    </submittedName>
</protein>
<accession>A0A9P5ZCC5</accession>
<comment type="caution">
    <text evidence="1">The sequence shown here is derived from an EMBL/GenBank/DDBJ whole genome shotgun (WGS) entry which is preliminary data.</text>
</comment>
<dbReference type="AlphaFoldDB" id="A0A9P5ZCC5"/>
<dbReference type="EMBL" id="MU155134">
    <property type="protein sequence ID" value="KAF9485622.1"/>
    <property type="molecule type" value="Genomic_DNA"/>
</dbReference>
<reference evidence="1" key="1">
    <citation type="submission" date="2020-11" db="EMBL/GenBank/DDBJ databases">
        <authorList>
            <consortium name="DOE Joint Genome Institute"/>
            <person name="Ahrendt S."/>
            <person name="Riley R."/>
            <person name="Andreopoulos W."/>
            <person name="Labutti K."/>
            <person name="Pangilinan J."/>
            <person name="Ruiz-Duenas F.J."/>
            <person name="Barrasa J.M."/>
            <person name="Sanchez-Garcia M."/>
            <person name="Camarero S."/>
            <person name="Miyauchi S."/>
            <person name="Serrano A."/>
            <person name="Linde D."/>
            <person name="Babiker R."/>
            <person name="Drula E."/>
            <person name="Ayuso-Fernandez I."/>
            <person name="Pacheco R."/>
            <person name="Padilla G."/>
            <person name="Ferreira P."/>
            <person name="Barriuso J."/>
            <person name="Kellner H."/>
            <person name="Castanera R."/>
            <person name="Alfaro M."/>
            <person name="Ramirez L."/>
            <person name="Pisabarro A.G."/>
            <person name="Kuo A."/>
            <person name="Tritt A."/>
            <person name="Lipzen A."/>
            <person name="He G."/>
            <person name="Yan M."/>
            <person name="Ng V."/>
            <person name="Cullen D."/>
            <person name="Martin F."/>
            <person name="Rosso M.-N."/>
            <person name="Henrissat B."/>
            <person name="Hibbett D."/>
            <person name="Martinez A.T."/>
            <person name="Grigoriev I.V."/>
        </authorList>
    </citation>
    <scope>NUCLEOTIDE SEQUENCE</scope>
    <source>
        <strain evidence="1">CIRM-BRFM 674</strain>
    </source>
</reference>
<gene>
    <name evidence="1" type="ORF">BDN70DRAFT_889941</name>
</gene>
<sequence length="165" mass="18413">MIHVLLLSTEYFITSNAFDVSNSPSAYKFLDYAPVVRKIEEAYGSPTKAATTFREGGGDRPLIIKRIDTSGIPGPAHGEISCDPVRKAYEESLKYGEIDGVTFDLDHVDVVACRISCTTDFLTIFGHGSRWWRSDVRLSAHGEYLPDWPGKKMSFKVNLNVVPMH</sequence>
<proteinExistence type="predicted"/>
<dbReference type="Proteomes" id="UP000807469">
    <property type="component" value="Unassembled WGS sequence"/>
</dbReference>
<name>A0A9P5ZCC5_9AGAR</name>
<evidence type="ECO:0000313" key="1">
    <source>
        <dbReference type="EMBL" id="KAF9485622.1"/>
    </source>
</evidence>